<proteinExistence type="predicted"/>
<gene>
    <name evidence="1" type="ORF">BpHYR1_053891</name>
</gene>
<reference evidence="1 2" key="1">
    <citation type="journal article" date="2018" name="Sci. Rep.">
        <title>Genomic signatures of local adaptation to the degree of environmental predictability in rotifers.</title>
        <authorList>
            <person name="Franch-Gras L."/>
            <person name="Hahn C."/>
            <person name="Garcia-Roger E.M."/>
            <person name="Carmona M.J."/>
            <person name="Serra M."/>
            <person name="Gomez A."/>
        </authorList>
    </citation>
    <scope>NUCLEOTIDE SEQUENCE [LARGE SCALE GENOMIC DNA]</scope>
    <source>
        <strain evidence="1">HYR1</strain>
    </source>
</reference>
<evidence type="ECO:0000313" key="2">
    <source>
        <dbReference type="Proteomes" id="UP000276133"/>
    </source>
</evidence>
<organism evidence="1 2">
    <name type="scientific">Brachionus plicatilis</name>
    <name type="common">Marine rotifer</name>
    <name type="synonym">Brachionus muelleri</name>
    <dbReference type="NCBI Taxonomy" id="10195"/>
    <lineage>
        <taxon>Eukaryota</taxon>
        <taxon>Metazoa</taxon>
        <taxon>Spiralia</taxon>
        <taxon>Gnathifera</taxon>
        <taxon>Rotifera</taxon>
        <taxon>Eurotatoria</taxon>
        <taxon>Monogononta</taxon>
        <taxon>Pseudotrocha</taxon>
        <taxon>Ploima</taxon>
        <taxon>Brachionidae</taxon>
        <taxon>Brachionus</taxon>
    </lineage>
</organism>
<dbReference type="AlphaFoldDB" id="A0A3M7T1N1"/>
<sequence length="64" mass="7687">MPVLKCFTEIMVNINRLNQHRILSFCEIKDGHICEKNSKIIIYISETLLNKFYLQIRPIRPIRK</sequence>
<keyword evidence="2" id="KW-1185">Reference proteome</keyword>
<accession>A0A3M7T1N1</accession>
<evidence type="ECO:0000313" key="1">
    <source>
        <dbReference type="EMBL" id="RNA41857.1"/>
    </source>
</evidence>
<name>A0A3M7T1N1_BRAPC</name>
<protein>
    <submittedName>
        <fullName evidence="1">Uncharacterized protein</fullName>
    </submittedName>
</protein>
<dbReference type="Proteomes" id="UP000276133">
    <property type="component" value="Unassembled WGS sequence"/>
</dbReference>
<comment type="caution">
    <text evidence="1">The sequence shown here is derived from an EMBL/GenBank/DDBJ whole genome shotgun (WGS) entry which is preliminary data.</text>
</comment>
<dbReference type="EMBL" id="REGN01000442">
    <property type="protein sequence ID" value="RNA41857.1"/>
    <property type="molecule type" value="Genomic_DNA"/>
</dbReference>